<feature type="compositionally biased region" description="Gly residues" evidence="2">
    <location>
        <begin position="232"/>
        <end position="241"/>
    </location>
</feature>
<feature type="region of interest" description="Disordered" evidence="2">
    <location>
        <begin position="168"/>
        <end position="187"/>
    </location>
</feature>
<comment type="caution">
    <text evidence="3">The sequence shown here is derived from an EMBL/GenBank/DDBJ whole genome shotgun (WGS) entry which is preliminary data.</text>
</comment>
<dbReference type="AlphaFoldDB" id="A0A4C1W3N6"/>
<organism evidence="3 4">
    <name type="scientific">Eumeta variegata</name>
    <name type="common">Bagworm moth</name>
    <name type="synonym">Eumeta japonica</name>
    <dbReference type="NCBI Taxonomy" id="151549"/>
    <lineage>
        <taxon>Eukaryota</taxon>
        <taxon>Metazoa</taxon>
        <taxon>Ecdysozoa</taxon>
        <taxon>Arthropoda</taxon>
        <taxon>Hexapoda</taxon>
        <taxon>Insecta</taxon>
        <taxon>Pterygota</taxon>
        <taxon>Neoptera</taxon>
        <taxon>Endopterygota</taxon>
        <taxon>Lepidoptera</taxon>
        <taxon>Glossata</taxon>
        <taxon>Ditrysia</taxon>
        <taxon>Tineoidea</taxon>
        <taxon>Psychidae</taxon>
        <taxon>Oiketicinae</taxon>
        <taxon>Eumeta</taxon>
    </lineage>
</organism>
<name>A0A4C1W3N6_EUMVA</name>
<dbReference type="Proteomes" id="UP000299102">
    <property type="component" value="Unassembled WGS sequence"/>
</dbReference>
<protein>
    <submittedName>
        <fullName evidence="3">LIM and SH3 domain protein Lasp</fullName>
    </submittedName>
</protein>
<evidence type="ECO:0000313" key="3">
    <source>
        <dbReference type="EMBL" id="GBP44784.1"/>
    </source>
</evidence>
<dbReference type="EMBL" id="BGZK01000458">
    <property type="protein sequence ID" value="GBP44784.1"/>
    <property type="molecule type" value="Genomic_DNA"/>
</dbReference>
<dbReference type="PROSITE" id="PS51216">
    <property type="entry name" value="NEBULIN"/>
    <property type="match status" value="1"/>
</dbReference>
<evidence type="ECO:0000256" key="2">
    <source>
        <dbReference type="SAM" id="MobiDB-lite"/>
    </source>
</evidence>
<keyword evidence="1" id="KW-0677">Repeat</keyword>
<evidence type="ECO:0000313" key="4">
    <source>
        <dbReference type="Proteomes" id="UP000299102"/>
    </source>
</evidence>
<dbReference type="InterPro" id="IPR000900">
    <property type="entry name" value="Nebulin_repeat"/>
</dbReference>
<dbReference type="STRING" id="151549.A0A4C1W3N6"/>
<dbReference type="GO" id="GO:0005925">
    <property type="term" value="C:focal adhesion"/>
    <property type="evidence" value="ECO:0007669"/>
    <property type="project" value="TreeGrafter"/>
</dbReference>
<dbReference type="PANTHER" id="PTHR46218">
    <property type="entry name" value="LASP"/>
    <property type="match status" value="1"/>
</dbReference>
<dbReference type="GO" id="GO:0051015">
    <property type="term" value="F:actin filament binding"/>
    <property type="evidence" value="ECO:0007669"/>
    <property type="project" value="TreeGrafter"/>
</dbReference>
<feature type="compositionally biased region" description="Low complexity" evidence="2">
    <location>
        <begin position="168"/>
        <end position="179"/>
    </location>
</feature>
<sequence>MCLRQVADDPETLRIKANTRIISNVAYHGELEKKAQMEKQRTLNENGELVGRWRRSMRHHARTWWEPQPDNYQQQLDNYATEMLPPPVMQQAPTLPSKNQHYHAPSNQNTQDNQYRQDYYQKDYQAAQNYQHAQNYQAAQNVQNYQATQNAQNYQGAQSVQNYQTAQNYQPPQNYQGPQKDYYGYGQYYSNQHSHQTSQKIGKIQDYDPLSDGPRAPPEMRQPAATLVYNSGRGGGGGPGGAAQSSQQNRPIGRVADLDPLAGEQQPQRAPPLPPPNAAVNGQRVYVAMYDYDANDSDEVYSWWPTPKDGSRAGMTSPQLEDWIRLCPRPSPSDILFLPERPGASDSYRVASIHGRR</sequence>
<proteinExistence type="predicted"/>
<dbReference type="OrthoDB" id="191061at2759"/>
<evidence type="ECO:0000256" key="1">
    <source>
        <dbReference type="ARBA" id="ARBA00022737"/>
    </source>
</evidence>
<keyword evidence="4" id="KW-1185">Reference proteome</keyword>
<dbReference type="PANTHER" id="PTHR46218:SF4">
    <property type="entry name" value="LIM AND SH3 DOMAIN PROTEIN LASP"/>
    <property type="match status" value="1"/>
</dbReference>
<accession>A0A4C1W3N6</accession>
<gene>
    <name evidence="3" type="primary">Lasp</name>
    <name evidence="3" type="ORF">EVAR_86599_1</name>
</gene>
<reference evidence="3 4" key="1">
    <citation type="journal article" date="2019" name="Commun. Biol.">
        <title>The bagworm genome reveals a unique fibroin gene that provides high tensile strength.</title>
        <authorList>
            <person name="Kono N."/>
            <person name="Nakamura H."/>
            <person name="Ohtoshi R."/>
            <person name="Tomita M."/>
            <person name="Numata K."/>
            <person name="Arakawa K."/>
        </authorList>
    </citation>
    <scope>NUCLEOTIDE SEQUENCE [LARGE SCALE GENOMIC DNA]</scope>
</reference>
<dbReference type="SMART" id="SM00227">
    <property type="entry name" value="NEBU"/>
    <property type="match status" value="1"/>
</dbReference>
<dbReference type="GO" id="GO:0005737">
    <property type="term" value="C:cytoplasm"/>
    <property type="evidence" value="ECO:0007669"/>
    <property type="project" value="UniProtKB-ARBA"/>
</dbReference>
<dbReference type="Pfam" id="PF00880">
    <property type="entry name" value="Nebulin"/>
    <property type="match status" value="1"/>
</dbReference>
<feature type="region of interest" description="Disordered" evidence="2">
    <location>
        <begin position="86"/>
        <end position="111"/>
    </location>
</feature>
<dbReference type="InterPro" id="IPR051759">
    <property type="entry name" value="LIM-SH3_domain_protein"/>
</dbReference>
<feature type="region of interest" description="Disordered" evidence="2">
    <location>
        <begin position="193"/>
        <end position="249"/>
    </location>
</feature>